<evidence type="ECO:0000259" key="2">
    <source>
        <dbReference type="PROSITE" id="PS50102"/>
    </source>
</evidence>
<dbReference type="PANTHER" id="PTHR46259:SF1">
    <property type="entry name" value="ZINC FINGER CCHC-TYPE AND RNA-BINDING MOTIF-CONTAINING PROTEIN 1"/>
    <property type="match status" value="1"/>
</dbReference>
<dbReference type="GO" id="GO:0000398">
    <property type="term" value="P:mRNA splicing, via spliceosome"/>
    <property type="evidence" value="ECO:0007669"/>
    <property type="project" value="InterPro"/>
</dbReference>
<name>A0A6B0QU65_9CETA</name>
<sequence length="94" mass="10462">MAYIRYSRYGEVVKVTIMKDKDTRRGTGVAFILFLDKESAQNCAKSVNNKQLFGRVIKASIAIGNGRAAGFTKDETIQLDKPKCYERGESGHLS</sequence>
<dbReference type="Gene3D" id="3.30.70.330">
    <property type="match status" value="1"/>
</dbReference>
<dbReference type="InterPro" id="IPR035979">
    <property type="entry name" value="RBD_domain_sf"/>
</dbReference>
<keyword evidence="4" id="KW-1185">Reference proteome</keyword>
<evidence type="ECO:0000313" key="3">
    <source>
        <dbReference type="EMBL" id="MXQ79134.1"/>
    </source>
</evidence>
<proteinExistence type="predicted"/>
<dbReference type="GO" id="GO:0003723">
    <property type="term" value="F:RNA binding"/>
    <property type="evidence" value="ECO:0007669"/>
    <property type="project" value="UniProtKB-UniRule"/>
</dbReference>
<reference evidence="3" key="1">
    <citation type="submission" date="2019-10" db="EMBL/GenBank/DDBJ databases">
        <title>The sequence and de novo assembly of the wild yak genome.</title>
        <authorList>
            <person name="Liu Y."/>
        </authorList>
    </citation>
    <scope>NUCLEOTIDE SEQUENCE [LARGE SCALE GENOMIC DNA]</scope>
    <source>
        <strain evidence="3">WY2019</strain>
    </source>
</reference>
<feature type="domain" description="RRM" evidence="2">
    <location>
        <begin position="1"/>
        <end position="64"/>
    </location>
</feature>
<keyword evidence="1" id="KW-0694">RNA-binding</keyword>
<organism evidence="3 4">
    <name type="scientific">Bos mutus</name>
    <name type="common">wild yak</name>
    <dbReference type="NCBI Taxonomy" id="72004"/>
    <lineage>
        <taxon>Eukaryota</taxon>
        <taxon>Metazoa</taxon>
        <taxon>Chordata</taxon>
        <taxon>Craniata</taxon>
        <taxon>Vertebrata</taxon>
        <taxon>Euteleostomi</taxon>
        <taxon>Mammalia</taxon>
        <taxon>Eutheria</taxon>
        <taxon>Laurasiatheria</taxon>
        <taxon>Artiodactyla</taxon>
        <taxon>Ruminantia</taxon>
        <taxon>Pecora</taxon>
        <taxon>Bovidae</taxon>
        <taxon>Bovinae</taxon>
        <taxon>Bos</taxon>
    </lineage>
</organism>
<dbReference type="Pfam" id="PF00076">
    <property type="entry name" value="RRM_1"/>
    <property type="match status" value="1"/>
</dbReference>
<accession>A0A6B0QU65</accession>
<protein>
    <recommendedName>
        <fullName evidence="2">RRM domain-containing protein</fullName>
    </recommendedName>
</protein>
<evidence type="ECO:0000256" key="1">
    <source>
        <dbReference type="PROSITE-ProRule" id="PRU00176"/>
    </source>
</evidence>
<dbReference type="AlphaFoldDB" id="A0A6B0QU65"/>
<dbReference type="PROSITE" id="PS50102">
    <property type="entry name" value="RRM"/>
    <property type="match status" value="1"/>
</dbReference>
<dbReference type="EMBL" id="VBQZ03000001">
    <property type="protein sequence ID" value="MXQ79134.1"/>
    <property type="molecule type" value="Genomic_DNA"/>
</dbReference>
<gene>
    <name evidence="3" type="ORF">E5288_WYG000657</name>
</gene>
<dbReference type="SUPFAM" id="SSF54928">
    <property type="entry name" value="RNA-binding domain, RBD"/>
    <property type="match status" value="1"/>
</dbReference>
<dbReference type="InterPro" id="IPR000504">
    <property type="entry name" value="RRM_dom"/>
</dbReference>
<dbReference type="PANTHER" id="PTHR46259">
    <property type="entry name" value="ZINC FINGER CCHC-TYPE AND RNA-BINDING MOTIF-CONTAINING PROTEIN 1"/>
    <property type="match status" value="1"/>
</dbReference>
<evidence type="ECO:0000313" key="4">
    <source>
        <dbReference type="Proteomes" id="UP000322234"/>
    </source>
</evidence>
<dbReference type="InterPro" id="IPR044598">
    <property type="entry name" value="ZCRB1"/>
</dbReference>
<dbReference type="InterPro" id="IPR012677">
    <property type="entry name" value="Nucleotide-bd_a/b_plait_sf"/>
</dbReference>
<dbReference type="Proteomes" id="UP000322234">
    <property type="component" value="Unassembled WGS sequence"/>
</dbReference>
<comment type="caution">
    <text evidence="3">The sequence shown here is derived from an EMBL/GenBank/DDBJ whole genome shotgun (WGS) entry which is preliminary data.</text>
</comment>
<dbReference type="GO" id="GO:0005689">
    <property type="term" value="C:U12-type spliceosomal complex"/>
    <property type="evidence" value="ECO:0007669"/>
    <property type="project" value="InterPro"/>
</dbReference>